<evidence type="ECO:0000256" key="1">
    <source>
        <dbReference type="SAM" id="MobiDB-lite"/>
    </source>
</evidence>
<sequence>MGHDKVGSYFAFGKHQWKYVKWIALSEPTYLTWILKNDFPNSVKAACQDAVQWAQSGPKTWSGPERSERAAQSASDKELRDINRIWKDRDD</sequence>
<evidence type="ECO:0000313" key="2">
    <source>
        <dbReference type="EMBL" id="QAT83414.1"/>
    </source>
</evidence>
<name>A0A410RN67_CORCK</name>
<organism evidence="2 3">
    <name type="scientific">Corallococcus coralloides</name>
    <name type="common">Myxococcus coralloides</name>
    <dbReference type="NCBI Taxonomy" id="184914"/>
    <lineage>
        <taxon>Bacteria</taxon>
        <taxon>Pseudomonadati</taxon>
        <taxon>Myxococcota</taxon>
        <taxon>Myxococcia</taxon>
        <taxon>Myxococcales</taxon>
        <taxon>Cystobacterineae</taxon>
        <taxon>Myxococcaceae</taxon>
        <taxon>Corallococcus</taxon>
    </lineage>
</organism>
<accession>A0A410RN67</accession>
<dbReference type="AlphaFoldDB" id="A0A410RN67"/>
<feature type="compositionally biased region" description="Basic and acidic residues" evidence="1">
    <location>
        <begin position="65"/>
        <end position="78"/>
    </location>
</feature>
<feature type="region of interest" description="Disordered" evidence="1">
    <location>
        <begin position="55"/>
        <end position="78"/>
    </location>
</feature>
<protein>
    <submittedName>
        <fullName evidence="2">Uncharacterized protein</fullName>
    </submittedName>
</protein>
<dbReference type="EMBL" id="CP034669">
    <property type="protein sequence ID" value="QAT83414.1"/>
    <property type="molecule type" value="Genomic_DNA"/>
</dbReference>
<gene>
    <name evidence="2" type="ORF">EJ065_1816</name>
</gene>
<evidence type="ECO:0000313" key="3">
    <source>
        <dbReference type="Proteomes" id="UP000288758"/>
    </source>
</evidence>
<dbReference type="Proteomes" id="UP000288758">
    <property type="component" value="Chromosome"/>
</dbReference>
<proteinExistence type="predicted"/>
<reference evidence="2 3" key="1">
    <citation type="submission" date="2018-12" db="EMBL/GenBank/DDBJ databases">
        <title>Complete Genome Sequence of the Corallopyronin A producing Myxobacterium Corallococcus coralloides B035.</title>
        <authorList>
            <person name="Bouhired S.M."/>
            <person name="Rupp O."/>
            <person name="Blom J."/>
            <person name="Schaeberle T.F."/>
            <person name="Kehraus S."/>
            <person name="Schiefer A."/>
            <person name="Pfarr K."/>
            <person name="Goesmann A."/>
            <person name="Hoerauf A."/>
            <person name="Koenig G.M."/>
        </authorList>
    </citation>
    <scope>NUCLEOTIDE SEQUENCE [LARGE SCALE GENOMIC DNA]</scope>
    <source>
        <strain evidence="2 3">B035</strain>
    </source>
</reference>